<dbReference type="EMBL" id="BSYR01000006">
    <property type="protein sequence ID" value="GMI67991.1"/>
    <property type="molecule type" value="Genomic_DNA"/>
</dbReference>
<evidence type="ECO:0000313" key="2">
    <source>
        <dbReference type="EMBL" id="GMI67991.1"/>
    </source>
</evidence>
<proteinExistence type="predicted"/>
<keyword evidence="3" id="KW-1185">Reference proteome</keyword>
<dbReference type="OrthoDB" id="1658571at2759"/>
<dbReference type="AlphaFoldDB" id="A0A9W7H1E3"/>
<evidence type="ECO:0000256" key="1">
    <source>
        <dbReference type="SAM" id="MobiDB-lite"/>
    </source>
</evidence>
<comment type="caution">
    <text evidence="2">The sequence shown here is derived from an EMBL/GenBank/DDBJ whole genome shotgun (WGS) entry which is preliminary data.</text>
</comment>
<name>A0A9W7H1E3_HIBTR</name>
<accession>A0A9W7H1E3</accession>
<feature type="region of interest" description="Disordered" evidence="1">
    <location>
        <begin position="1"/>
        <end position="34"/>
    </location>
</feature>
<reference evidence="2" key="1">
    <citation type="submission" date="2023-05" db="EMBL/GenBank/DDBJ databases">
        <title>Genome and transcriptome analyses reveal genes involved in the formation of fine ridges on petal epidermal cells in Hibiscus trionum.</title>
        <authorList>
            <person name="Koshimizu S."/>
            <person name="Masuda S."/>
            <person name="Ishii T."/>
            <person name="Shirasu K."/>
            <person name="Hoshino A."/>
            <person name="Arita M."/>
        </authorList>
    </citation>
    <scope>NUCLEOTIDE SEQUENCE</scope>
    <source>
        <strain evidence="2">Hamamatsu line</strain>
    </source>
</reference>
<dbReference type="Proteomes" id="UP001165190">
    <property type="component" value="Unassembled WGS sequence"/>
</dbReference>
<gene>
    <name evidence="2" type="ORF">HRI_000468400</name>
</gene>
<feature type="compositionally biased region" description="Polar residues" evidence="1">
    <location>
        <begin position="17"/>
        <end position="30"/>
    </location>
</feature>
<organism evidence="2 3">
    <name type="scientific">Hibiscus trionum</name>
    <name type="common">Flower of an hour</name>
    <dbReference type="NCBI Taxonomy" id="183268"/>
    <lineage>
        <taxon>Eukaryota</taxon>
        <taxon>Viridiplantae</taxon>
        <taxon>Streptophyta</taxon>
        <taxon>Embryophyta</taxon>
        <taxon>Tracheophyta</taxon>
        <taxon>Spermatophyta</taxon>
        <taxon>Magnoliopsida</taxon>
        <taxon>eudicotyledons</taxon>
        <taxon>Gunneridae</taxon>
        <taxon>Pentapetalae</taxon>
        <taxon>rosids</taxon>
        <taxon>malvids</taxon>
        <taxon>Malvales</taxon>
        <taxon>Malvaceae</taxon>
        <taxon>Malvoideae</taxon>
        <taxon>Hibiscus</taxon>
    </lineage>
</organism>
<sequence>MALLSLGANDNKENIPPFSSKNPTFSSPNNKKTRLRKPLQDIANLILPQICSTPIRSDTMIPVSSQALLSQAKCRKTRAINEVGSVCKMTCLVYKSGNFR</sequence>
<protein>
    <submittedName>
        <fullName evidence="2">Uncharacterized protein</fullName>
    </submittedName>
</protein>
<evidence type="ECO:0000313" key="3">
    <source>
        <dbReference type="Proteomes" id="UP001165190"/>
    </source>
</evidence>